<feature type="domain" description="FH2" evidence="3">
    <location>
        <begin position="688"/>
        <end position="1122"/>
    </location>
</feature>
<keyword evidence="5" id="KW-1185">Reference proteome</keyword>
<dbReference type="PANTHER" id="PTHR45725">
    <property type="entry name" value="FORMIN HOMOLOGY 2 FAMILY MEMBER"/>
    <property type="match status" value="1"/>
</dbReference>
<dbReference type="InterPro" id="IPR051425">
    <property type="entry name" value="Formin_Homology"/>
</dbReference>
<sequence length="1199" mass="135592">MSNFLKYLPWLGNGNNEDAKDEDPNNNNNNNNNQTGNDNNSNNNNSNVFNSKDELNLIFGSSDDSTDETFFDDSNTNIDGNIEDEAMPSEEIVEKKFKREVIDANQINLLEKDLPIEKKWTFVLLLKQKRKASKSPKLFIQIIDDYKSYSQDDQGLQTYLQNLEGLRTYASTGSLSWGISFIRNGGIESLFRALREIKESSEPALAGIKAQQFYRILESLYFFADMKSGNKYLRYTYERQPKGGSYLRTLISYLTPTDEENNAVLVQLIFALNESPSFASDCIAFLREKNSDGQTGFEVISKIIQLRKSREVEEHKSAAAAPSAGPSINVVKKKDNLMPKYIIENICYLIKALCLKSSDNLKEYFSLIVDLHDSAIISSLKPIPESLFDSQELYDKLSELYAACTKVFPNAKPPLCNPFNAEELIKYCYFKFNQSFMNIVLSLVDIHSNYAAGDDSPFDEVTSYLQAFLLEYRYQHGKQTPDSLTKLEDIAFNAMNEVNVQFEYPSPTAVQTQLLKLYEFYDKNWLKWSDKTAQQLPMCLDDTQEEALVTVDDYKKKVKKLEDKIESLNKNLRALSKSTSSMELFTNLSQEFGSRSASGTMLIKKKPEAGISPIVQGSQSADDEQAAADQVPPPPPDAPPPPTPPEIPLPPSADDEQPPPPPPPPPPPDAPPPPPPPPPPPAPGSSPSKPNEAPPKKLKPLFWTKVQASEALKSKWKDIDDSKVDVDFDMLESYFGAAPAKSPVVARSVEISPAQDGSSSSSELPPKPQIVTFVNETRSRSVQIMIARFRLDVNDVCDRVRMMRDDFTDDQLAAIKSNLPTDEEIKELKGYEGDQKLLGICERFFLKLNQINGLNYHIELLVLDRTIGQRLEDMNTPLDCIIKALDQINSSKRLEGVLSFILKVGNIMNGGCMRGGAYGFKIDFLTKLSDVKSTHKDCSMMTFLVDCFYQQKAAHSTTESDEQDSKDNRQSADKKEKKDEKRDSFLFYFTDDLQAVLPASKVDLNYVQKDFKQLNATIEQLKSYLPQALLDMPNNDNYFSKFNEFQERHQGEVQKVDEKLSLVDDAYMKTVKSFNEDEKVSYQDFIGIFAKFIADYEAEAKAYLDKKEKEELIKAQNVKKAEIEELNRLKLEETNPQHTAGQPYDIESLSQRGIINNMLRTINQSVILNDSAVDNESIIKNIQSKRSQRIKRLLNKKFA</sequence>
<feature type="region of interest" description="Disordered" evidence="2">
    <location>
        <begin position="613"/>
        <end position="698"/>
    </location>
</feature>
<dbReference type="SUPFAM" id="SSF48371">
    <property type="entry name" value="ARM repeat"/>
    <property type="match status" value="1"/>
</dbReference>
<feature type="compositionally biased region" description="Low complexity" evidence="2">
    <location>
        <begin position="25"/>
        <end position="49"/>
    </location>
</feature>
<feature type="coiled-coil region" evidence="1">
    <location>
        <begin position="544"/>
        <end position="578"/>
    </location>
</feature>
<feature type="coiled-coil region" evidence="1">
    <location>
        <begin position="1093"/>
        <end position="1132"/>
    </location>
</feature>
<dbReference type="InterPro" id="IPR042201">
    <property type="entry name" value="FH2_Formin_sf"/>
</dbReference>
<feature type="region of interest" description="Disordered" evidence="2">
    <location>
        <begin position="11"/>
        <end position="49"/>
    </location>
</feature>
<comment type="caution">
    <text evidence="4">The sequence shown here is derived from an EMBL/GenBank/DDBJ whole genome shotgun (WGS) entry which is preliminary data.</text>
</comment>
<dbReference type="SMART" id="SM00498">
    <property type="entry name" value="FH2"/>
    <property type="match status" value="1"/>
</dbReference>
<gene>
    <name evidence="4" type="ORF">M9Y10_036422</name>
</gene>
<evidence type="ECO:0000313" key="4">
    <source>
        <dbReference type="EMBL" id="KAK8837427.1"/>
    </source>
</evidence>
<dbReference type="PANTHER" id="PTHR45725:SF1">
    <property type="entry name" value="DISHEVELLED ASSOCIATED ACTIVATOR OF MORPHOGENESIS, ISOFORM D"/>
    <property type="match status" value="1"/>
</dbReference>
<dbReference type="Proteomes" id="UP001470230">
    <property type="component" value="Unassembled WGS sequence"/>
</dbReference>
<keyword evidence="1" id="KW-0175">Coiled coil</keyword>
<dbReference type="Gene3D" id="1.25.10.10">
    <property type="entry name" value="Leucine-rich Repeat Variant"/>
    <property type="match status" value="1"/>
</dbReference>
<name>A0ABR2GU07_9EUKA</name>
<dbReference type="Pfam" id="PF02181">
    <property type="entry name" value="FH2"/>
    <property type="match status" value="1"/>
</dbReference>
<dbReference type="EMBL" id="JAPFFF010000059">
    <property type="protein sequence ID" value="KAK8837427.1"/>
    <property type="molecule type" value="Genomic_DNA"/>
</dbReference>
<feature type="compositionally biased region" description="Pro residues" evidence="2">
    <location>
        <begin position="631"/>
        <end position="651"/>
    </location>
</feature>
<dbReference type="InterPro" id="IPR015425">
    <property type="entry name" value="FH2_Formin"/>
</dbReference>
<evidence type="ECO:0000259" key="3">
    <source>
        <dbReference type="PROSITE" id="PS51444"/>
    </source>
</evidence>
<dbReference type="InterPro" id="IPR011989">
    <property type="entry name" value="ARM-like"/>
</dbReference>
<proteinExistence type="predicted"/>
<organism evidence="4 5">
    <name type="scientific">Tritrichomonas musculus</name>
    <dbReference type="NCBI Taxonomy" id="1915356"/>
    <lineage>
        <taxon>Eukaryota</taxon>
        <taxon>Metamonada</taxon>
        <taxon>Parabasalia</taxon>
        <taxon>Tritrichomonadida</taxon>
        <taxon>Tritrichomonadidae</taxon>
        <taxon>Tritrichomonas</taxon>
    </lineage>
</organism>
<reference evidence="4 5" key="1">
    <citation type="submission" date="2024-04" db="EMBL/GenBank/DDBJ databases">
        <title>Tritrichomonas musculus Genome.</title>
        <authorList>
            <person name="Alves-Ferreira E."/>
            <person name="Grigg M."/>
            <person name="Lorenzi H."/>
            <person name="Galac M."/>
        </authorList>
    </citation>
    <scope>NUCLEOTIDE SEQUENCE [LARGE SCALE GENOMIC DNA]</scope>
    <source>
        <strain evidence="4 5">EAF2021</strain>
    </source>
</reference>
<feature type="compositionally biased region" description="Basic and acidic residues" evidence="2">
    <location>
        <begin position="963"/>
        <end position="977"/>
    </location>
</feature>
<dbReference type="InterPro" id="IPR010473">
    <property type="entry name" value="GTPase-bd"/>
</dbReference>
<feature type="compositionally biased region" description="Pro residues" evidence="2">
    <location>
        <begin position="658"/>
        <end position="684"/>
    </location>
</feature>
<evidence type="ECO:0000313" key="5">
    <source>
        <dbReference type="Proteomes" id="UP001470230"/>
    </source>
</evidence>
<dbReference type="SUPFAM" id="SSF101447">
    <property type="entry name" value="Formin homology 2 domain (FH2 domain)"/>
    <property type="match status" value="1"/>
</dbReference>
<dbReference type="Gene3D" id="1.20.58.2220">
    <property type="entry name" value="Formin, FH2 domain"/>
    <property type="match status" value="1"/>
</dbReference>
<dbReference type="SMART" id="SM01140">
    <property type="entry name" value="Drf_GBD"/>
    <property type="match status" value="1"/>
</dbReference>
<evidence type="ECO:0000256" key="1">
    <source>
        <dbReference type="SAM" id="Coils"/>
    </source>
</evidence>
<accession>A0ABR2GU07</accession>
<protein>
    <submittedName>
        <fullName evidence="4">Formin-like protein 1</fullName>
    </submittedName>
</protein>
<dbReference type="PROSITE" id="PS51444">
    <property type="entry name" value="FH2"/>
    <property type="match status" value="1"/>
</dbReference>
<feature type="region of interest" description="Disordered" evidence="2">
    <location>
        <begin position="956"/>
        <end position="977"/>
    </location>
</feature>
<evidence type="ECO:0000256" key="2">
    <source>
        <dbReference type="SAM" id="MobiDB-lite"/>
    </source>
</evidence>
<dbReference type="InterPro" id="IPR016024">
    <property type="entry name" value="ARM-type_fold"/>
</dbReference>